<comment type="caution">
    <text evidence="2">The sequence shown here is derived from an EMBL/GenBank/DDBJ whole genome shotgun (WGS) entry which is preliminary data.</text>
</comment>
<sequence length="187" mass="19658">MKKLIFLFLGLSLFSCSSDGTIDDNGSGGGSGGGNTTVDPFKATVDGISYVFTTLNNTNIADATGGLYGNTYFLIKGNKDTGSVKGNLSGKIDTKKYEIKLAIPKSNVAIGTHNFSNTIQPDEYYADLDITGVLPAQTVVASTGFIKITTYNATTKKIVGTFSFNTTDGSTTAITHTITGSFDYVLP</sequence>
<accession>A0ABP7V2U0</accession>
<evidence type="ECO:0000313" key="3">
    <source>
        <dbReference type="Proteomes" id="UP001500426"/>
    </source>
</evidence>
<reference evidence="3" key="1">
    <citation type="journal article" date="2019" name="Int. J. Syst. Evol. Microbiol.">
        <title>The Global Catalogue of Microorganisms (GCM) 10K type strain sequencing project: providing services to taxonomists for standard genome sequencing and annotation.</title>
        <authorList>
            <consortium name="The Broad Institute Genomics Platform"/>
            <consortium name="The Broad Institute Genome Sequencing Center for Infectious Disease"/>
            <person name="Wu L."/>
            <person name="Ma J."/>
        </authorList>
    </citation>
    <scope>NUCLEOTIDE SEQUENCE [LARGE SCALE GENOMIC DNA]</scope>
    <source>
        <strain evidence="3">JCM 17068</strain>
    </source>
</reference>
<evidence type="ECO:0000313" key="2">
    <source>
        <dbReference type="EMBL" id="GAA4058033.1"/>
    </source>
</evidence>
<evidence type="ECO:0008006" key="4">
    <source>
        <dbReference type="Google" id="ProtNLM"/>
    </source>
</evidence>
<keyword evidence="1" id="KW-0732">Signal</keyword>
<name>A0ABP7V2U0_9FLAO</name>
<feature type="chain" id="PRO_5046185579" description="Lipoprotein" evidence="1">
    <location>
        <begin position="18"/>
        <end position="187"/>
    </location>
</feature>
<dbReference type="EMBL" id="BAABCS010000021">
    <property type="protein sequence ID" value="GAA4058033.1"/>
    <property type="molecule type" value="Genomic_DNA"/>
</dbReference>
<dbReference type="Proteomes" id="UP001500426">
    <property type="component" value="Unassembled WGS sequence"/>
</dbReference>
<evidence type="ECO:0000256" key="1">
    <source>
        <dbReference type="SAM" id="SignalP"/>
    </source>
</evidence>
<protein>
    <recommendedName>
        <fullName evidence="4">Lipoprotein</fullName>
    </recommendedName>
</protein>
<feature type="signal peptide" evidence="1">
    <location>
        <begin position="1"/>
        <end position="17"/>
    </location>
</feature>
<dbReference type="PROSITE" id="PS51257">
    <property type="entry name" value="PROKAR_LIPOPROTEIN"/>
    <property type="match status" value="1"/>
</dbReference>
<keyword evidence="3" id="KW-1185">Reference proteome</keyword>
<organism evidence="2 3">
    <name type="scientific">Flavobacterium chungnamense</name>
    <dbReference type="NCBI Taxonomy" id="706182"/>
    <lineage>
        <taxon>Bacteria</taxon>
        <taxon>Pseudomonadati</taxon>
        <taxon>Bacteroidota</taxon>
        <taxon>Flavobacteriia</taxon>
        <taxon>Flavobacteriales</taxon>
        <taxon>Flavobacteriaceae</taxon>
        <taxon>Flavobacterium</taxon>
    </lineage>
</organism>
<proteinExistence type="predicted"/>
<dbReference type="RefSeq" id="WP_345095318.1">
    <property type="nucleotide sequence ID" value="NZ_BAABCS010000021.1"/>
</dbReference>
<gene>
    <name evidence="2" type="ORF">GCM10022388_26060</name>
</gene>